<evidence type="ECO:0000313" key="6">
    <source>
        <dbReference type="Proteomes" id="UP000249324"/>
    </source>
</evidence>
<protein>
    <submittedName>
        <fullName evidence="4">Aldehyde dehydrogenase family protein</fullName>
    </submittedName>
    <submittedName>
        <fullName evidence="5">Betaine-aldehyde dehydrogenase</fullName>
    </submittedName>
</protein>
<comment type="similarity">
    <text evidence="1">Belongs to the aldehyde dehydrogenase family.</text>
</comment>
<dbReference type="SUPFAM" id="SSF53720">
    <property type="entry name" value="ALDH-like"/>
    <property type="match status" value="1"/>
</dbReference>
<feature type="domain" description="Aldehyde dehydrogenase" evidence="3">
    <location>
        <begin position="2"/>
        <end position="57"/>
    </location>
</feature>
<dbReference type="AlphaFoldDB" id="A0A2W4J9Q4"/>
<dbReference type="Proteomes" id="UP000249324">
    <property type="component" value="Unassembled WGS sequence"/>
</dbReference>
<feature type="non-terminal residue" evidence="5">
    <location>
        <position position="1"/>
    </location>
</feature>
<evidence type="ECO:0000256" key="1">
    <source>
        <dbReference type="ARBA" id="ARBA00009986"/>
    </source>
</evidence>
<evidence type="ECO:0000256" key="2">
    <source>
        <dbReference type="ARBA" id="ARBA00023002"/>
    </source>
</evidence>
<name>A0A2W4J9Q4_9PSEU</name>
<comment type="caution">
    <text evidence="5">The sequence shown here is derived from an EMBL/GenBank/DDBJ whole genome shotgun (WGS) entry which is preliminary data.</text>
</comment>
<dbReference type="STRING" id="1111738.GCA_000427905_01624"/>
<accession>A0A2W4J9Q4</accession>
<dbReference type="InterPro" id="IPR016162">
    <property type="entry name" value="Ald_DH_N"/>
</dbReference>
<dbReference type="InterPro" id="IPR015590">
    <property type="entry name" value="Aldehyde_DH_dom"/>
</dbReference>
<gene>
    <name evidence="4" type="ORF">DIU77_016435</name>
    <name evidence="5" type="ORF">DIU77_13325</name>
</gene>
<dbReference type="InterPro" id="IPR016161">
    <property type="entry name" value="Ald_DH/histidinol_DH"/>
</dbReference>
<reference evidence="4" key="2">
    <citation type="submission" date="2018-05" db="EMBL/GenBank/DDBJ databases">
        <authorList>
            <person name="Moura L."/>
            <person name="Setubal J.C."/>
        </authorList>
    </citation>
    <scope>NUCLEOTIDE SEQUENCE</scope>
    <source>
        <strain evidence="4">ZC4RG45</strain>
    </source>
</reference>
<dbReference type="EMBL" id="QGUI02000285">
    <property type="protein sequence ID" value="MFO7193833.1"/>
    <property type="molecule type" value="Genomic_DNA"/>
</dbReference>
<proteinExistence type="inferred from homology"/>
<reference evidence="5" key="1">
    <citation type="submission" date="2018-05" db="EMBL/GenBank/DDBJ databases">
        <authorList>
            <person name="Lanie J.A."/>
            <person name="Ng W.-L."/>
            <person name="Kazmierczak K.M."/>
            <person name="Andrzejewski T.M."/>
            <person name="Davidsen T.M."/>
            <person name="Wayne K.J."/>
            <person name="Tettelin H."/>
            <person name="Glass J.I."/>
            <person name="Rusch D."/>
            <person name="Podicherti R."/>
            <person name="Tsui H.-C.T."/>
            <person name="Winkler M.E."/>
        </authorList>
    </citation>
    <scope>NUCLEOTIDE SEQUENCE</scope>
    <source>
        <strain evidence="5">ZC4RG45</strain>
    </source>
</reference>
<dbReference type="EMBL" id="QGUI01000533">
    <property type="protein sequence ID" value="PZM94888.1"/>
    <property type="molecule type" value="Genomic_DNA"/>
</dbReference>
<dbReference type="InterPro" id="IPR016163">
    <property type="entry name" value="Ald_DH_C"/>
</dbReference>
<dbReference type="Gene3D" id="3.40.309.10">
    <property type="entry name" value="Aldehyde Dehydrogenase, Chain A, domain 2"/>
    <property type="match status" value="1"/>
</dbReference>
<dbReference type="Pfam" id="PF00171">
    <property type="entry name" value="Aldedh"/>
    <property type="match status" value="1"/>
</dbReference>
<keyword evidence="2" id="KW-0560">Oxidoreductase</keyword>
<reference evidence="4 6" key="3">
    <citation type="journal article" date="2021" name="BMC Genomics">
        <title>Genome-resolved metagenome and metatranscriptome analyses of thermophilic composting reveal key bacterial players and their metabolic interactions.</title>
        <authorList>
            <person name="Braga L.P.P."/>
            <person name="Pereira R.V."/>
            <person name="Martins L.F."/>
            <person name="Moura L.M.S."/>
            <person name="Sanchez F.B."/>
            <person name="Patane J.S.L."/>
            <person name="da Silva A.M."/>
            <person name="Setubal J.C."/>
        </authorList>
    </citation>
    <scope>NUCLEOTIDE SEQUENCE [LARGE SCALE GENOMIC DNA]</scope>
    <source>
        <strain evidence="4">ZC4RG45</strain>
    </source>
</reference>
<dbReference type="GO" id="GO:0016620">
    <property type="term" value="F:oxidoreductase activity, acting on the aldehyde or oxo group of donors, NAD or NADP as acceptor"/>
    <property type="evidence" value="ECO:0007669"/>
    <property type="project" value="InterPro"/>
</dbReference>
<dbReference type="FunFam" id="3.40.605.10:FF:000026">
    <property type="entry name" value="Aldehyde dehydrogenase, putative"/>
    <property type="match status" value="1"/>
</dbReference>
<dbReference type="Gene3D" id="3.40.605.10">
    <property type="entry name" value="Aldehyde Dehydrogenase, Chain A, domain 1"/>
    <property type="match status" value="1"/>
</dbReference>
<reference evidence="4" key="4">
    <citation type="submission" date="2023-08" db="EMBL/GenBank/DDBJ databases">
        <authorList>
            <person name="Guima S.E.S."/>
            <person name="Martins L.F."/>
            <person name="Silva A.M."/>
            <person name="Setubal J.C."/>
        </authorList>
    </citation>
    <scope>NUCLEOTIDE SEQUENCE</scope>
    <source>
        <strain evidence="4">ZC4RG45</strain>
    </source>
</reference>
<evidence type="ECO:0000259" key="3">
    <source>
        <dbReference type="Pfam" id="PF00171"/>
    </source>
</evidence>
<sequence length="58" mass="6453">NWTEKGSRILWMTAQLRAGVVWANTFNRFDPTAPFGGYKESGFGREGGRAGLEAYLDV</sequence>
<organism evidence="5">
    <name type="scientific">Thermocrispum agreste</name>
    <dbReference type="NCBI Taxonomy" id="37925"/>
    <lineage>
        <taxon>Bacteria</taxon>
        <taxon>Bacillati</taxon>
        <taxon>Actinomycetota</taxon>
        <taxon>Actinomycetes</taxon>
        <taxon>Pseudonocardiales</taxon>
        <taxon>Pseudonocardiaceae</taxon>
        <taxon>Thermocrispum</taxon>
    </lineage>
</organism>
<dbReference type="PANTHER" id="PTHR11699">
    <property type="entry name" value="ALDEHYDE DEHYDROGENASE-RELATED"/>
    <property type="match status" value="1"/>
</dbReference>
<evidence type="ECO:0000313" key="5">
    <source>
        <dbReference type="EMBL" id="PZM94888.1"/>
    </source>
</evidence>
<evidence type="ECO:0000313" key="4">
    <source>
        <dbReference type="EMBL" id="MFO7193833.1"/>
    </source>
</evidence>